<keyword evidence="11 12" id="KW-0998">Cell outer membrane</keyword>
<keyword evidence="6 14" id="KW-0732">Signal</keyword>
<evidence type="ECO:0000256" key="13">
    <source>
        <dbReference type="RuleBase" id="RU003357"/>
    </source>
</evidence>
<dbReference type="Pfam" id="PF00593">
    <property type="entry name" value="TonB_dep_Rec_b-barrel"/>
    <property type="match status" value="1"/>
</dbReference>
<keyword evidence="9 13" id="KW-0798">TonB box</keyword>
<keyword evidence="8" id="KW-0406">Ion transport</keyword>
<dbReference type="Proteomes" id="UP000622317">
    <property type="component" value="Unassembled WGS sequence"/>
</dbReference>
<keyword evidence="5 12" id="KW-0812">Transmembrane</keyword>
<evidence type="ECO:0000256" key="3">
    <source>
        <dbReference type="ARBA" id="ARBA00022452"/>
    </source>
</evidence>
<dbReference type="EMBL" id="JACYFG010000006">
    <property type="protein sequence ID" value="MBD5778492.1"/>
    <property type="molecule type" value="Genomic_DNA"/>
</dbReference>
<evidence type="ECO:0000256" key="2">
    <source>
        <dbReference type="ARBA" id="ARBA00022448"/>
    </source>
</evidence>
<protein>
    <submittedName>
        <fullName evidence="17">TonB-dependent receptor</fullName>
    </submittedName>
</protein>
<name>A0A927F5E9_9BACT</name>
<comment type="caution">
    <text evidence="17">The sequence shown here is derived from an EMBL/GenBank/DDBJ whole genome shotgun (WGS) entry which is preliminary data.</text>
</comment>
<reference evidence="17" key="1">
    <citation type="submission" date="2020-09" db="EMBL/GenBank/DDBJ databases">
        <title>Pelagicoccus enzymogenes sp. nov. with an EPS production, isolated from marine sediment.</title>
        <authorList>
            <person name="Feng X."/>
        </authorList>
    </citation>
    <scope>NUCLEOTIDE SEQUENCE</scope>
    <source>
        <strain evidence="17">NFK12</strain>
    </source>
</reference>
<evidence type="ECO:0000313" key="18">
    <source>
        <dbReference type="Proteomes" id="UP000622317"/>
    </source>
</evidence>
<dbReference type="Gene3D" id="2.170.130.10">
    <property type="entry name" value="TonB-dependent receptor, plug domain"/>
    <property type="match status" value="1"/>
</dbReference>
<keyword evidence="4" id="KW-0410">Iron transport</keyword>
<evidence type="ECO:0000256" key="11">
    <source>
        <dbReference type="ARBA" id="ARBA00023237"/>
    </source>
</evidence>
<evidence type="ECO:0000259" key="15">
    <source>
        <dbReference type="Pfam" id="PF00593"/>
    </source>
</evidence>
<sequence>MKPNLTTSNRQGRARGASRICPLFNSLLACGVLASSGFAADEDDEFADAEVFLLEGVVVTGVAAETTKVKSSVAISTVDAGELAPSAPRSTAEIFRSIPGIRSEATSGDGNANIAVRGLPVAAGGAKFLQLQEDGLPILEFGDIAFGTADGFLRPDYTTERVEAIRGGSASTFASNSPGGIVNFISRTGGIEGGSVGLTTGLDYDSLRLDFNYGKPLGDDMQYHVGGYYRVGEGVRDAGYDGNEGGQIKANFTKFTDKGYARFYFKHLDDRAVTYMPMPVMVSGTNANPSLGALPSFDPLTDTPHTPAFIENIGTDGQGNRRVSDPQEGLRSLSTALGAEFSFDLNSDWKLVDRFRYSDNSGRFVAPFPAQVAPAQEIADSIAGAGATLRYATGTNAGSEINPATLNGNGLLMRVHMFDTELNDFNNLVNDLKLTRHFGGEESTTYDLTLGFYHSTQNINMDWLWNSYLLEVKGTDAQLVDVFDASGTSYSDRGLTAYGTPFWGGLHRNYDTEYSINAPYLALAMEKGKFNMDASVRFDFGDATGSYAGTRYETNMDLNQDGSISIPEQSVEVVDTANRSPVDYDWDYYSLSVGGNYAFTEDYAAFARFSRGGRANADRLLFGPNILANGSLRDDDAAVDIVEQFEAGIKYANDDFAGGVLGVFATAFFAETEEQNYEATTQVFLDRVYEAKGLELESSYRRGNFDLKVGMTWTDAEITSDALNPGVVGNTPRRQADLMYQISPSYNTEKWSIGGSVIGTTDSYAQDDNVMVMPGYEYVNLFGSYRFSDTFSVLLTVNNAFDEFGLSESEEGAIPDSGIIRARGIAGTTSSLTFRYDF</sequence>
<gene>
    <name evidence="17" type="ORF">IEN85_03235</name>
</gene>
<dbReference type="InterPro" id="IPR012910">
    <property type="entry name" value="Plug_dom"/>
</dbReference>
<dbReference type="InterPro" id="IPR039426">
    <property type="entry name" value="TonB-dep_rcpt-like"/>
</dbReference>
<proteinExistence type="inferred from homology"/>
<evidence type="ECO:0000256" key="7">
    <source>
        <dbReference type="ARBA" id="ARBA00023004"/>
    </source>
</evidence>
<evidence type="ECO:0000256" key="6">
    <source>
        <dbReference type="ARBA" id="ARBA00022729"/>
    </source>
</evidence>
<dbReference type="Pfam" id="PF07715">
    <property type="entry name" value="Plug"/>
    <property type="match status" value="1"/>
</dbReference>
<dbReference type="SUPFAM" id="SSF56935">
    <property type="entry name" value="Porins"/>
    <property type="match status" value="1"/>
</dbReference>
<comment type="subcellular location">
    <subcellularLocation>
        <location evidence="1 12">Cell outer membrane</location>
        <topology evidence="1 12">Multi-pass membrane protein</topology>
    </subcellularLocation>
</comment>
<keyword evidence="18" id="KW-1185">Reference proteome</keyword>
<dbReference type="InterPro" id="IPR036942">
    <property type="entry name" value="Beta-barrel_TonB_sf"/>
</dbReference>
<dbReference type="RefSeq" id="WP_191615630.1">
    <property type="nucleotide sequence ID" value="NZ_JACYFG010000006.1"/>
</dbReference>
<evidence type="ECO:0000256" key="12">
    <source>
        <dbReference type="PROSITE-ProRule" id="PRU01360"/>
    </source>
</evidence>
<keyword evidence="3 12" id="KW-1134">Transmembrane beta strand</keyword>
<dbReference type="PANTHER" id="PTHR32552:SF89">
    <property type="entry name" value="CATECHOLATE SIDEROPHORE RECEPTOR FIU"/>
    <property type="match status" value="1"/>
</dbReference>
<dbReference type="AlphaFoldDB" id="A0A927F5E9"/>
<evidence type="ECO:0000259" key="16">
    <source>
        <dbReference type="Pfam" id="PF07715"/>
    </source>
</evidence>
<dbReference type="GO" id="GO:0009279">
    <property type="term" value="C:cell outer membrane"/>
    <property type="evidence" value="ECO:0007669"/>
    <property type="project" value="UniProtKB-SubCell"/>
</dbReference>
<feature type="signal peptide" evidence="14">
    <location>
        <begin position="1"/>
        <end position="34"/>
    </location>
</feature>
<evidence type="ECO:0000256" key="14">
    <source>
        <dbReference type="SAM" id="SignalP"/>
    </source>
</evidence>
<evidence type="ECO:0000256" key="5">
    <source>
        <dbReference type="ARBA" id="ARBA00022692"/>
    </source>
</evidence>
<dbReference type="PROSITE" id="PS52016">
    <property type="entry name" value="TONB_DEPENDENT_REC_3"/>
    <property type="match status" value="1"/>
</dbReference>
<feature type="domain" description="TonB-dependent receptor plug" evidence="16">
    <location>
        <begin position="69"/>
        <end position="181"/>
    </location>
</feature>
<dbReference type="InterPro" id="IPR000531">
    <property type="entry name" value="Beta-barrel_TonB"/>
</dbReference>
<keyword evidence="7" id="KW-0408">Iron</keyword>
<dbReference type="PROSITE" id="PS51257">
    <property type="entry name" value="PROKAR_LIPOPROTEIN"/>
    <property type="match status" value="1"/>
</dbReference>
<organism evidence="17 18">
    <name type="scientific">Pelagicoccus enzymogenes</name>
    <dbReference type="NCBI Taxonomy" id="2773457"/>
    <lineage>
        <taxon>Bacteria</taxon>
        <taxon>Pseudomonadati</taxon>
        <taxon>Verrucomicrobiota</taxon>
        <taxon>Opitutia</taxon>
        <taxon>Puniceicoccales</taxon>
        <taxon>Pelagicoccaceae</taxon>
        <taxon>Pelagicoccus</taxon>
    </lineage>
</organism>
<dbReference type="GO" id="GO:0015344">
    <property type="term" value="F:siderophore uptake transmembrane transporter activity"/>
    <property type="evidence" value="ECO:0007669"/>
    <property type="project" value="TreeGrafter"/>
</dbReference>
<evidence type="ECO:0000313" key="17">
    <source>
        <dbReference type="EMBL" id="MBD5778492.1"/>
    </source>
</evidence>
<comment type="similarity">
    <text evidence="12 13">Belongs to the TonB-dependent receptor family.</text>
</comment>
<dbReference type="Gene3D" id="2.40.170.20">
    <property type="entry name" value="TonB-dependent receptor, beta-barrel domain"/>
    <property type="match status" value="1"/>
</dbReference>
<dbReference type="InterPro" id="IPR037066">
    <property type="entry name" value="Plug_dom_sf"/>
</dbReference>
<accession>A0A927F5E9</accession>
<evidence type="ECO:0000256" key="10">
    <source>
        <dbReference type="ARBA" id="ARBA00023136"/>
    </source>
</evidence>
<dbReference type="PANTHER" id="PTHR32552">
    <property type="entry name" value="FERRICHROME IRON RECEPTOR-RELATED"/>
    <property type="match status" value="1"/>
</dbReference>
<evidence type="ECO:0000256" key="1">
    <source>
        <dbReference type="ARBA" id="ARBA00004571"/>
    </source>
</evidence>
<evidence type="ECO:0000256" key="4">
    <source>
        <dbReference type="ARBA" id="ARBA00022496"/>
    </source>
</evidence>
<evidence type="ECO:0000256" key="8">
    <source>
        <dbReference type="ARBA" id="ARBA00023065"/>
    </source>
</evidence>
<feature type="domain" description="TonB-dependent receptor-like beta-barrel" evidence="15">
    <location>
        <begin position="306"/>
        <end position="799"/>
    </location>
</feature>
<keyword evidence="17" id="KW-0675">Receptor</keyword>
<evidence type="ECO:0000256" key="9">
    <source>
        <dbReference type="ARBA" id="ARBA00023077"/>
    </source>
</evidence>
<keyword evidence="2 12" id="KW-0813">Transport</keyword>
<keyword evidence="10 12" id="KW-0472">Membrane</keyword>
<feature type="chain" id="PRO_5037979089" evidence="14">
    <location>
        <begin position="35"/>
        <end position="838"/>
    </location>
</feature>